<name>K3YCN9_SETIT</name>
<sequence length="125" mass="13542">IRTPRLAWVLTAHRSPPYRLSFLPTQSLKAPAVSLQLRLRTRLMASPAAAPAAEFTQMEAARQSLIAISQSVPEIGAPVVRSPNGGMEHGHDDRAEQRYRAKLISISNQSPDARPAPCLPKNAAA</sequence>
<evidence type="ECO:0000313" key="3">
    <source>
        <dbReference type="Proteomes" id="UP000004995"/>
    </source>
</evidence>
<feature type="region of interest" description="Disordered" evidence="1">
    <location>
        <begin position="106"/>
        <end position="125"/>
    </location>
</feature>
<dbReference type="EMBL" id="AGNK02004490">
    <property type="status" value="NOT_ANNOTATED_CDS"/>
    <property type="molecule type" value="Genomic_DNA"/>
</dbReference>
<protein>
    <submittedName>
        <fullName evidence="2">Uncharacterized protein</fullName>
    </submittedName>
</protein>
<organism evidence="2 3">
    <name type="scientific">Setaria italica</name>
    <name type="common">Foxtail millet</name>
    <name type="synonym">Panicum italicum</name>
    <dbReference type="NCBI Taxonomy" id="4555"/>
    <lineage>
        <taxon>Eukaryota</taxon>
        <taxon>Viridiplantae</taxon>
        <taxon>Streptophyta</taxon>
        <taxon>Embryophyta</taxon>
        <taxon>Tracheophyta</taxon>
        <taxon>Spermatophyta</taxon>
        <taxon>Magnoliopsida</taxon>
        <taxon>Liliopsida</taxon>
        <taxon>Poales</taxon>
        <taxon>Poaceae</taxon>
        <taxon>PACMAD clade</taxon>
        <taxon>Panicoideae</taxon>
        <taxon>Panicodae</taxon>
        <taxon>Paniceae</taxon>
        <taxon>Cenchrinae</taxon>
        <taxon>Setaria</taxon>
    </lineage>
</organism>
<dbReference type="OMA" id="AHRSPPY"/>
<dbReference type="HOGENOM" id="CLU_161102_0_0_1"/>
<dbReference type="EnsemblPlants" id="KQK98672">
    <property type="protein sequence ID" value="KQK98672"/>
    <property type="gene ID" value="SETIT_011988mg"/>
</dbReference>
<dbReference type="PANTHER" id="PTHR35282:SF8">
    <property type="entry name" value="SMP DOMAIN-CONTAINING PROTEIN"/>
    <property type="match status" value="1"/>
</dbReference>
<reference evidence="2" key="2">
    <citation type="submission" date="2018-08" db="UniProtKB">
        <authorList>
            <consortium name="EnsemblPlants"/>
        </authorList>
    </citation>
    <scope>IDENTIFICATION</scope>
    <source>
        <strain evidence="2">Yugu1</strain>
    </source>
</reference>
<dbReference type="Gramene" id="KQK98672">
    <property type="protein sequence ID" value="KQK98672"/>
    <property type="gene ID" value="SETIT_011988mg"/>
</dbReference>
<dbReference type="InterPro" id="IPR049198">
    <property type="entry name" value="DUF6865"/>
</dbReference>
<evidence type="ECO:0000256" key="1">
    <source>
        <dbReference type="SAM" id="MobiDB-lite"/>
    </source>
</evidence>
<reference evidence="3" key="1">
    <citation type="journal article" date="2012" name="Nat. Biotechnol.">
        <title>Reference genome sequence of the model plant Setaria.</title>
        <authorList>
            <person name="Bennetzen J.L."/>
            <person name="Schmutz J."/>
            <person name="Wang H."/>
            <person name="Percifield R."/>
            <person name="Hawkins J."/>
            <person name="Pontaroli A.C."/>
            <person name="Estep M."/>
            <person name="Feng L."/>
            <person name="Vaughn J.N."/>
            <person name="Grimwood J."/>
            <person name="Jenkins J."/>
            <person name="Barry K."/>
            <person name="Lindquist E."/>
            <person name="Hellsten U."/>
            <person name="Deshpande S."/>
            <person name="Wang X."/>
            <person name="Wu X."/>
            <person name="Mitros T."/>
            <person name="Triplett J."/>
            <person name="Yang X."/>
            <person name="Ye C.Y."/>
            <person name="Mauro-Herrera M."/>
            <person name="Wang L."/>
            <person name="Li P."/>
            <person name="Sharma M."/>
            <person name="Sharma R."/>
            <person name="Ronald P.C."/>
            <person name="Panaud O."/>
            <person name="Kellogg E.A."/>
            <person name="Brutnell T.P."/>
            <person name="Doust A.N."/>
            <person name="Tuskan G.A."/>
            <person name="Rokhsar D."/>
            <person name="Devos K.M."/>
        </authorList>
    </citation>
    <scope>NUCLEOTIDE SEQUENCE [LARGE SCALE GENOMIC DNA]</scope>
    <source>
        <strain evidence="3">cv. Yugu1</strain>
    </source>
</reference>
<keyword evidence="3" id="KW-1185">Reference proteome</keyword>
<dbReference type="FunCoup" id="K3YCN9">
    <property type="interactions" value="121"/>
</dbReference>
<proteinExistence type="predicted"/>
<dbReference type="PANTHER" id="PTHR35282">
    <property type="entry name" value="F5D14.24 PROTEIN"/>
    <property type="match status" value="1"/>
</dbReference>
<dbReference type="AlphaFoldDB" id="K3YCN9"/>
<evidence type="ECO:0000313" key="2">
    <source>
        <dbReference type="EnsemblPlants" id="KQK98672"/>
    </source>
</evidence>
<accession>K3YCN9</accession>
<dbReference type="Pfam" id="PF21737">
    <property type="entry name" value="DUF6865"/>
    <property type="match status" value="1"/>
</dbReference>
<dbReference type="eggNOG" id="ENOG502SDQ8">
    <property type="taxonomic scope" value="Eukaryota"/>
</dbReference>
<dbReference type="Proteomes" id="UP000004995">
    <property type="component" value="Unassembled WGS sequence"/>
</dbReference>
<dbReference type="InParanoid" id="K3YCN9"/>